<sequence>MEQWAEANCMKFNKEKLLRSGDDNSRKCDKLGAEWLENGPVEKDLGVLNMSQLRPGGQEDQWHPGFCQKQHGHQGRDSTPLPMTGAATP</sequence>
<organism evidence="2 3">
    <name type="scientific">Hirundo rustica rustica</name>
    <dbReference type="NCBI Taxonomy" id="333673"/>
    <lineage>
        <taxon>Eukaryota</taxon>
        <taxon>Metazoa</taxon>
        <taxon>Chordata</taxon>
        <taxon>Craniata</taxon>
        <taxon>Vertebrata</taxon>
        <taxon>Euteleostomi</taxon>
        <taxon>Archelosauria</taxon>
        <taxon>Archosauria</taxon>
        <taxon>Dinosauria</taxon>
        <taxon>Saurischia</taxon>
        <taxon>Theropoda</taxon>
        <taxon>Coelurosauria</taxon>
        <taxon>Aves</taxon>
        <taxon>Neognathae</taxon>
        <taxon>Neoaves</taxon>
        <taxon>Telluraves</taxon>
        <taxon>Australaves</taxon>
        <taxon>Passeriformes</taxon>
        <taxon>Sylvioidea</taxon>
        <taxon>Hirundinidae</taxon>
        <taxon>Hirundo</taxon>
    </lineage>
</organism>
<dbReference type="OrthoDB" id="10056483at2759"/>
<keyword evidence="3" id="KW-1185">Reference proteome</keyword>
<comment type="caution">
    <text evidence="2">The sequence shown here is derived from an EMBL/GenBank/DDBJ whole genome shotgun (WGS) entry which is preliminary data.</text>
</comment>
<evidence type="ECO:0000313" key="2">
    <source>
        <dbReference type="EMBL" id="RMC13756.1"/>
    </source>
</evidence>
<evidence type="ECO:0008006" key="4">
    <source>
        <dbReference type="Google" id="ProtNLM"/>
    </source>
</evidence>
<accession>A0A3M0KL07</accession>
<protein>
    <recommendedName>
        <fullName evidence="4">Rna-directed dna polymerase from mobile element jockey-like</fullName>
    </recommendedName>
</protein>
<reference evidence="2 3" key="1">
    <citation type="submission" date="2018-07" db="EMBL/GenBank/DDBJ databases">
        <title>A high quality draft genome assembly of the barn swallow (H. rustica rustica).</title>
        <authorList>
            <person name="Formenti G."/>
            <person name="Chiara M."/>
            <person name="Poveda L."/>
            <person name="Francoijs K.-J."/>
            <person name="Bonisoli-Alquati A."/>
            <person name="Canova L."/>
            <person name="Gianfranceschi L."/>
            <person name="Horner D.S."/>
            <person name="Saino N."/>
        </authorList>
    </citation>
    <scope>NUCLEOTIDE SEQUENCE [LARGE SCALE GENOMIC DNA]</scope>
    <source>
        <strain evidence="2">Chelidonia</strain>
        <tissue evidence="2">Blood</tissue>
    </source>
</reference>
<dbReference type="Proteomes" id="UP000269221">
    <property type="component" value="Unassembled WGS sequence"/>
</dbReference>
<feature type="region of interest" description="Disordered" evidence="1">
    <location>
        <begin position="52"/>
        <end position="89"/>
    </location>
</feature>
<dbReference type="EMBL" id="QRBI01000105">
    <property type="protein sequence ID" value="RMC13756.1"/>
    <property type="molecule type" value="Genomic_DNA"/>
</dbReference>
<gene>
    <name evidence="2" type="ORF">DUI87_08838</name>
</gene>
<proteinExistence type="predicted"/>
<evidence type="ECO:0000313" key="3">
    <source>
        <dbReference type="Proteomes" id="UP000269221"/>
    </source>
</evidence>
<evidence type="ECO:0000256" key="1">
    <source>
        <dbReference type="SAM" id="MobiDB-lite"/>
    </source>
</evidence>
<name>A0A3M0KL07_HIRRU</name>
<dbReference type="AlphaFoldDB" id="A0A3M0KL07"/>